<feature type="domain" description="Putative restriction endonuclease" evidence="1">
    <location>
        <begin position="19"/>
        <end position="160"/>
    </location>
</feature>
<name>A0ABU5F7W2_9BACT</name>
<accession>A0ABU5F7W2</accession>
<comment type="caution">
    <text evidence="2">The sequence shown here is derived from an EMBL/GenBank/DDBJ whole genome shotgun (WGS) entry which is preliminary data.</text>
</comment>
<sequence length="198" mass="21906">MTAMPPPAPSRRPFRFTREQYFELGQRGFFNGKRVELLYGEITEMSPANWPHHVSVGLVTDALLVAFAVGFFVDTQQPFPIPNEPLGSAPEPDVAVIPGRRRDYTDHPTTAALLVEVSDTTLAEDLTTKAELYATANVPEYWVLDIPNRQLYVHRDPQPLPAGLGATAYRTRLVLTPADTVQPLAAPPAVVRVSDLFQ</sequence>
<dbReference type="InterPro" id="IPR011335">
    <property type="entry name" value="Restrct_endonuc-II-like"/>
</dbReference>
<evidence type="ECO:0000259" key="1">
    <source>
        <dbReference type="Pfam" id="PF05685"/>
    </source>
</evidence>
<protein>
    <submittedName>
        <fullName evidence="2">Uma2 family endonuclease</fullName>
    </submittedName>
</protein>
<dbReference type="Gene3D" id="3.90.1570.10">
    <property type="entry name" value="tt1808, chain A"/>
    <property type="match status" value="1"/>
</dbReference>
<dbReference type="PANTHER" id="PTHR35400:SF1">
    <property type="entry name" value="SLR1083 PROTEIN"/>
    <property type="match status" value="1"/>
</dbReference>
<evidence type="ECO:0000313" key="3">
    <source>
        <dbReference type="Proteomes" id="UP001272242"/>
    </source>
</evidence>
<dbReference type="Proteomes" id="UP001272242">
    <property type="component" value="Unassembled WGS sequence"/>
</dbReference>
<keyword evidence="2" id="KW-0540">Nuclease</keyword>
<dbReference type="Pfam" id="PF05685">
    <property type="entry name" value="Uma2"/>
    <property type="match status" value="1"/>
</dbReference>
<dbReference type="GO" id="GO:0004519">
    <property type="term" value="F:endonuclease activity"/>
    <property type="evidence" value="ECO:0007669"/>
    <property type="project" value="UniProtKB-KW"/>
</dbReference>
<evidence type="ECO:0000313" key="2">
    <source>
        <dbReference type="EMBL" id="MDY3562872.1"/>
    </source>
</evidence>
<dbReference type="PANTHER" id="PTHR35400">
    <property type="entry name" value="SLR1083 PROTEIN"/>
    <property type="match status" value="1"/>
</dbReference>
<dbReference type="EMBL" id="JAXBLV010000223">
    <property type="protein sequence ID" value="MDY3562872.1"/>
    <property type="molecule type" value="Genomic_DNA"/>
</dbReference>
<keyword evidence="2" id="KW-0255">Endonuclease</keyword>
<dbReference type="CDD" id="cd06260">
    <property type="entry name" value="DUF820-like"/>
    <property type="match status" value="1"/>
</dbReference>
<reference evidence="3" key="1">
    <citation type="journal article" date="2023" name="Mar. Drugs">
        <title>Gemmata algarum, a Novel Planctomycete Isolated from an Algal Mat, Displays Antimicrobial Activity.</title>
        <authorList>
            <person name="Kumar G."/>
            <person name="Kallscheuer N."/>
            <person name="Kashif M."/>
            <person name="Ahamad S."/>
            <person name="Jagadeeshwari U."/>
            <person name="Pannikurungottu S."/>
            <person name="Haufschild T."/>
            <person name="Kabuu M."/>
            <person name="Sasikala C."/>
            <person name="Jogler C."/>
            <person name="Ramana C."/>
        </authorList>
    </citation>
    <scope>NUCLEOTIDE SEQUENCE [LARGE SCALE GENOMIC DNA]</scope>
    <source>
        <strain evidence="3">JC673</strain>
    </source>
</reference>
<organism evidence="2 3">
    <name type="scientific">Gemmata algarum</name>
    <dbReference type="NCBI Taxonomy" id="2975278"/>
    <lineage>
        <taxon>Bacteria</taxon>
        <taxon>Pseudomonadati</taxon>
        <taxon>Planctomycetota</taxon>
        <taxon>Planctomycetia</taxon>
        <taxon>Gemmatales</taxon>
        <taxon>Gemmataceae</taxon>
        <taxon>Gemmata</taxon>
    </lineage>
</organism>
<keyword evidence="2" id="KW-0378">Hydrolase</keyword>
<keyword evidence="3" id="KW-1185">Reference proteome</keyword>
<proteinExistence type="predicted"/>
<dbReference type="SUPFAM" id="SSF52980">
    <property type="entry name" value="Restriction endonuclease-like"/>
    <property type="match status" value="1"/>
</dbReference>
<dbReference type="InterPro" id="IPR012296">
    <property type="entry name" value="Nuclease_put_TT1808"/>
</dbReference>
<dbReference type="InterPro" id="IPR008538">
    <property type="entry name" value="Uma2"/>
</dbReference>
<gene>
    <name evidence="2" type="ORF">R5W23_004353</name>
</gene>
<dbReference type="RefSeq" id="WP_320689142.1">
    <property type="nucleotide sequence ID" value="NZ_JAXBLV010000223.1"/>
</dbReference>